<protein>
    <recommendedName>
        <fullName evidence="2">HMA domain-containing protein</fullName>
    </recommendedName>
</protein>
<dbReference type="InterPro" id="IPR036163">
    <property type="entry name" value="HMA_dom_sf"/>
</dbReference>
<dbReference type="SUPFAM" id="SSF55008">
    <property type="entry name" value="HMA, heavy metal-associated domain"/>
    <property type="match status" value="1"/>
</dbReference>
<dbReference type="GO" id="GO:0046872">
    <property type="term" value="F:metal ion binding"/>
    <property type="evidence" value="ECO:0007669"/>
    <property type="project" value="InterPro"/>
</dbReference>
<dbReference type="InterPro" id="IPR006121">
    <property type="entry name" value="HMA_dom"/>
</dbReference>
<dbReference type="InterPro" id="IPR044526">
    <property type="entry name" value="NAKR1-3"/>
</dbReference>
<evidence type="ECO:0000256" key="1">
    <source>
        <dbReference type="SAM" id="MobiDB-lite"/>
    </source>
</evidence>
<evidence type="ECO:0000313" key="3">
    <source>
        <dbReference type="EMBL" id="MBX35114.1"/>
    </source>
</evidence>
<dbReference type="EMBL" id="GGEC01054630">
    <property type="protein sequence ID" value="MBX35114.1"/>
    <property type="molecule type" value="Transcribed_RNA"/>
</dbReference>
<dbReference type="PANTHER" id="PTHR46119:SF12">
    <property type="entry name" value="PROTEIN SODIUM POTASSIUM ROOT DEFECTIVE 3"/>
    <property type="match status" value="1"/>
</dbReference>
<reference evidence="3" key="1">
    <citation type="submission" date="2018-02" db="EMBL/GenBank/DDBJ databases">
        <title>Rhizophora mucronata_Transcriptome.</title>
        <authorList>
            <person name="Meera S.P."/>
            <person name="Sreeshan A."/>
            <person name="Augustine A."/>
        </authorList>
    </citation>
    <scope>NUCLEOTIDE SEQUENCE</scope>
    <source>
        <tissue evidence="3">Leaf</tissue>
    </source>
</reference>
<proteinExistence type="predicted"/>
<name>A0A2P2MY17_RHIMU</name>
<dbReference type="Pfam" id="PF00403">
    <property type="entry name" value="HMA"/>
    <property type="match status" value="1"/>
</dbReference>
<feature type="region of interest" description="Disordered" evidence="1">
    <location>
        <begin position="182"/>
        <end position="206"/>
    </location>
</feature>
<accession>A0A2P2MY17</accession>
<dbReference type="PANTHER" id="PTHR46119">
    <property type="entry name" value="OS08G0405700 PROTEIN"/>
    <property type="match status" value="1"/>
</dbReference>
<dbReference type="Gene3D" id="3.30.70.100">
    <property type="match status" value="1"/>
</dbReference>
<feature type="domain" description="HMA" evidence="2">
    <location>
        <begin position="208"/>
        <end position="274"/>
    </location>
</feature>
<dbReference type="AlphaFoldDB" id="A0A2P2MY17"/>
<organism evidence="3">
    <name type="scientific">Rhizophora mucronata</name>
    <name type="common">Asiatic mangrove</name>
    <dbReference type="NCBI Taxonomy" id="61149"/>
    <lineage>
        <taxon>Eukaryota</taxon>
        <taxon>Viridiplantae</taxon>
        <taxon>Streptophyta</taxon>
        <taxon>Embryophyta</taxon>
        <taxon>Tracheophyta</taxon>
        <taxon>Spermatophyta</taxon>
        <taxon>Magnoliopsida</taxon>
        <taxon>eudicotyledons</taxon>
        <taxon>Gunneridae</taxon>
        <taxon>Pentapetalae</taxon>
        <taxon>rosids</taxon>
        <taxon>fabids</taxon>
        <taxon>Malpighiales</taxon>
        <taxon>Rhizophoraceae</taxon>
        <taxon>Rhizophora</taxon>
    </lineage>
</organism>
<dbReference type="CDD" id="cd00371">
    <property type="entry name" value="HMA"/>
    <property type="match status" value="1"/>
</dbReference>
<feature type="compositionally biased region" description="Low complexity" evidence="1">
    <location>
        <begin position="193"/>
        <end position="206"/>
    </location>
</feature>
<dbReference type="PROSITE" id="PS50846">
    <property type="entry name" value="HMA_2"/>
    <property type="match status" value="1"/>
</dbReference>
<evidence type="ECO:0000259" key="2">
    <source>
        <dbReference type="PROSITE" id="PS50846"/>
    </source>
</evidence>
<sequence>MKRMNLFCASPASTAVCSSLNHGSMVRQGTRSRHQDSKTYAPCSSQLPFDPKAFFDQKNKKSSAKQSDSHGSYNFADRRESSAKLIDLGSPSIFFRRKNSADISDLGSPSSSSRNLLSDRPYIDWISESDDHVSALVPCQPCAKLSHTGSNADDYPSRRSFSLARSHDRNLESGQVSALVATQRTKSRHIRSNDSPASRSSSSARSNDQVVVLRVSIHCKGCEGKVRKHISKMQGVTSFTTDLETQKVIVKGDVTPLGVLASVSRVKNAEFWSSPTNKSSSPTLSA</sequence>